<sequence length="501" mass="57080">MRRFFLLLTIAFLTTGLFAEPDNGKFLPERELIQPNHVFVEAGGALNFPMEFFSQGTIPMTSYGGSFFAVAGYNWQGWLLGLAYTHDMWGEGKTEKALMENFKTNIVEFRIRKIISKKMVSWFPGWLELIPGAGAGVNFITTDYYRSEQAKKDGRMTSVKLGQPGANCLFYRASLETAVFLGTDMFVPFIGIDYNAFYDTSIGGGFAGYARVYGGIRMYPLGVVNDVQRMIQNRQERKRLAYEEMIASWPEPFALITASPKEDFTPDEDGIADTATLSLTTDYLEYSPESWKVEILDPQNNEFKTWTGKGELPENLRWDGKSDSGELVFSRNTYTVRLTVIPDERDRERTQKEVLVSTDIITTGILMEVIIPNKKWKIIVNTIYFDADKATFNKISEEQRQENIETLDSIARQIKTHGNVNVTVEGYANNVSNTERENINELIPLSRLRAQTIVGLLTDRGLDKNLLSYEGKGGANPIAKWEDRKNWWKNRRVEFIVTKQE</sequence>
<keyword evidence="5" id="KW-1185">Reference proteome</keyword>
<feature type="domain" description="OmpA-like" evidence="3">
    <location>
        <begin position="372"/>
        <end position="501"/>
    </location>
</feature>
<evidence type="ECO:0000313" key="4">
    <source>
        <dbReference type="EMBL" id="MBB5219973.1"/>
    </source>
</evidence>
<dbReference type="Proteomes" id="UP000578697">
    <property type="component" value="Unassembled WGS sequence"/>
</dbReference>
<dbReference type="Pfam" id="PF00691">
    <property type="entry name" value="OmpA"/>
    <property type="match status" value="1"/>
</dbReference>
<gene>
    <name evidence="4" type="ORF">HNP77_002362</name>
</gene>
<dbReference type="InterPro" id="IPR036737">
    <property type="entry name" value="OmpA-like_sf"/>
</dbReference>
<dbReference type="InterPro" id="IPR050330">
    <property type="entry name" value="Bact_OuterMem_StrucFunc"/>
</dbReference>
<proteinExistence type="predicted"/>
<dbReference type="AlphaFoldDB" id="A0A840SKI3"/>
<dbReference type="PROSITE" id="PS51123">
    <property type="entry name" value="OMPA_2"/>
    <property type="match status" value="1"/>
</dbReference>
<evidence type="ECO:0000313" key="5">
    <source>
        <dbReference type="Proteomes" id="UP000578697"/>
    </source>
</evidence>
<dbReference type="GO" id="GO:0016020">
    <property type="term" value="C:membrane"/>
    <property type="evidence" value="ECO:0007669"/>
    <property type="project" value="UniProtKB-UniRule"/>
</dbReference>
<dbReference type="CDD" id="cd07185">
    <property type="entry name" value="OmpA_C-like"/>
    <property type="match status" value="1"/>
</dbReference>
<keyword evidence="1" id="KW-0472">Membrane</keyword>
<reference evidence="4 5" key="1">
    <citation type="submission" date="2020-08" db="EMBL/GenBank/DDBJ databases">
        <title>Genomic Encyclopedia of Type Strains, Phase IV (KMG-IV): sequencing the most valuable type-strain genomes for metagenomic binning, comparative biology and taxonomic classification.</title>
        <authorList>
            <person name="Goeker M."/>
        </authorList>
    </citation>
    <scope>NUCLEOTIDE SEQUENCE [LARGE SCALE GENOMIC DNA]</scope>
    <source>
        <strain evidence="4 5">DSM 103679</strain>
    </source>
</reference>
<dbReference type="Gene3D" id="3.30.1330.60">
    <property type="entry name" value="OmpA-like domain"/>
    <property type="match status" value="1"/>
</dbReference>
<dbReference type="RefSeq" id="WP_184653578.1">
    <property type="nucleotide sequence ID" value="NZ_JACHFR010000004.1"/>
</dbReference>
<dbReference type="SUPFAM" id="SSF103088">
    <property type="entry name" value="OmpA-like"/>
    <property type="match status" value="1"/>
</dbReference>
<dbReference type="EMBL" id="JACHFR010000004">
    <property type="protein sequence ID" value="MBB5219973.1"/>
    <property type="molecule type" value="Genomic_DNA"/>
</dbReference>
<comment type="caution">
    <text evidence="4">The sequence shown here is derived from an EMBL/GenBank/DDBJ whole genome shotgun (WGS) entry which is preliminary data.</text>
</comment>
<dbReference type="PANTHER" id="PTHR30329:SF21">
    <property type="entry name" value="LIPOPROTEIN YIAD-RELATED"/>
    <property type="match status" value="1"/>
</dbReference>
<organism evidence="4 5">
    <name type="scientific">Treponema rectale</name>
    <dbReference type="NCBI Taxonomy" id="744512"/>
    <lineage>
        <taxon>Bacteria</taxon>
        <taxon>Pseudomonadati</taxon>
        <taxon>Spirochaetota</taxon>
        <taxon>Spirochaetia</taxon>
        <taxon>Spirochaetales</taxon>
        <taxon>Treponemataceae</taxon>
        <taxon>Treponema</taxon>
    </lineage>
</organism>
<feature type="signal peptide" evidence="2">
    <location>
        <begin position="1"/>
        <end position="19"/>
    </location>
</feature>
<dbReference type="PANTHER" id="PTHR30329">
    <property type="entry name" value="STATOR ELEMENT OF FLAGELLAR MOTOR COMPLEX"/>
    <property type="match status" value="1"/>
</dbReference>
<accession>A0A840SKI3</accession>
<keyword evidence="2" id="KW-0732">Signal</keyword>
<feature type="chain" id="PRO_5032565546" evidence="2">
    <location>
        <begin position="20"/>
        <end position="501"/>
    </location>
</feature>
<evidence type="ECO:0000256" key="2">
    <source>
        <dbReference type="SAM" id="SignalP"/>
    </source>
</evidence>
<protein>
    <submittedName>
        <fullName evidence="4">Outer membrane protein OmpA-like peptidoglycan-associated protein</fullName>
    </submittedName>
</protein>
<evidence type="ECO:0000256" key="1">
    <source>
        <dbReference type="PROSITE-ProRule" id="PRU00473"/>
    </source>
</evidence>
<evidence type="ECO:0000259" key="3">
    <source>
        <dbReference type="PROSITE" id="PS51123"/>
    </source>
</evidence>
<name>A0A840SKI3_9SPIR</name>
<dbReference type="InterPro" id="IPR006665">
    <property type="entry name" value="OmpA-like"/>
</dbReference>